<proteinExistence type="predicted"/>
<comment type="subcellular location">
    <subcellularLocation>
        <location evidence="1">Membrane</location>
        <topology evidence="1">Multi-pass membrane protein</topology>
    </subcellularLocation>
</comment>
<evidence type="ECO:0000313" key="9">
    <source>
        <dbReference type="EMBL" id="MEN7549716.1"/>
    </source>
</evidence>
<dbReference type="InterPro" id="IPR004680">
    <property type="entry name" value="Cit_transptr-like_dom"/>
</dbReference>
<feature type="transmembrane region" description="Helical" evidence="7">
    <location>
        <begin position="96"/>
        <end position="123"/>
    </location>
</feature>
<evidence type="ECO:0000259" key="8">
    <source>
        <dbReference type="PROSITE" id="PS51202"/>
    </source>
</evidence>
<dbReference type="RefSeq" id="WP_346822495.1">
    <property type="nucleotide sequence ID" value="NZ_JBDKWZ010000010.1"/>
</dbReference>
<feature type="transmembrane region" description="Helical" evidence="7">
    <location>
        <begin position="485"/>
        <end position="518"/>
    </location>
</feature>
<feature type="transmembrane region" description="Helical" evidence="7">
    <location>
        <begin position="446"/>
        <end position="465"/>
    </location>
</feature>
<name>A0AAW9SFU5_9BACT</name>
<dbReference type="Pfam" id="PF02080">
    <property type="entry name" value="TrkA_C"/>
    <property type="match status" value="2"/>
</dbReference>
<reference evidence="9 10" key="1">
    <citation type="submission" date="2024-04" db="EMBL/GenBank/DDBJ databases">
        <title>Novel genus in family Flammeovirgaceae.</title>
        <authorList>
            <person name="Nguyen T.H."/>
            <person name="Vuong T.Q."/>
            <person name="Le H."/>
            <person name="Kim S.-G."/>
        </authorList>
    </citation>
    <scope>NUCLEOTIDE SEQUENCE [LARGE SCALE GENOMIC DNA]</scope>
    <source>
        <strain evidence="9 10">JCM 23209</strain>
    </source>
</reference>
<gene>
    <name evidence="9" type="ORF">AAG747_17465</name>
</gene>
<feature type="transmembrane region" description="Helical" evidence="7">
    <location>
        <begin position="530"/>
        <end position="549"/>
    </location>
</feature>
<evidence type="ECO:0000256" key="2">
    <source>
        <dbReference type="ARBA" id="ARBA00022448"/>
    </source>
</evidence>
<dbReference type="InterPro" id="IPR036721">
    <property type="entry name" value="RCK_C_sf"/>
</dbReference>
<keyword evidence="2" id="KW-0813">Transport</keyword>
<dbReference type="SUPFAM" id="SSF116726">
    <property type="entry name" value="TrkA C-terminal domain-like"/>
    <property type="match status" value="2"/>
</dbReference>
<feature type="transmembrane region" description="Helical" evidence="7">
    <location>
        <begin position="406"/>
        <end position="434"/>
    </location>
</feature>
<dbReference type="PROSITE" id="PS01271">
    <property type="entry name" value="NA_SULFATE"/>
    <property type="match status" value="1"/>
</dbReference>
<keyword evidence="5 7" id="KW-1133">Transmembrane helix</keyword>
<feature type="transmembrane region" description="Helical" evidence="7">
    <location>
        <begin position="179"/>
        <end position="199"/>
    </location>
</feature>
<evidence type="ECO:0000256" key="7">
    <source>
        <dbReference type="SAM" id="Phobius"/>
    </source>
</evidence>
<evidence type="ECO:0000256" key="4">
    <source>
        <dbReference type="ARBA" id="ARBA00022737"/>
    </source>
</evidence>
<feature type="transmembrane region" description="Helical" evidence="7">
    <location>
        <begin position="143"/>
        <end position="167"/>
    </location>
</feature>
<dbReference type="Proteomes" id="UP001403385">
    <property type="component" value="Unassembled WGS sequence"/>
</dbReference>
<keyword evidence="4" id="KW-0677">Repeat</keyword>
<keyword evidence="6 7" id="KW-0472">Membrane</keyword>
<evidence type="ECO:0000256" key="1">
    <source>
        <dbReference type="ARBA" id="ARBA00004141"/>
    </source>
</evidence>
<keyword evidence="3 7" id="KW-0812">Transmembrane</keyword>
<dbReference type="InterPro" id="IPR031312">
    <property type="entry name" value="Na/sul_symport_CS"/>
</dbReference>
<dbReference type="GO" id="GO:0005886">
    <property type="term" value="C:plasma membrane"/>
    <property type="evidence" value="ECO:0007669"/>
    <property type="project" value="TreeGrafter"/>
</dbReference>
<dbReference type="InterPro" id="IPR051679">
    <property type="entry name" value="DASS-Related_Transporters"/>
</dbReference>
<dbReference type="Gene3D" id="3.30.70.1450">
    <property type="entry name" value="Regulator of K+ conductance, C-terminal domain"/>
    <property type="match status" value="2"/>
</dbReference>
<feature type="transmembrane region" description="Helical" evidence="7">
    <location>
        <begin position="6"/>
        <end position="22"/>
    </location>
</feature>
<dbReference type="PROSITE" id="PS51202">
    <property type="entry name" value="RCK_C"/>
    <property type="match status" value="2"/>
</dbReference>
<evidence type="ECO:0000256" key="6">
    <source>
        <dbReference type="ARBA" id="ARBA00023136"/>
    </source>
</evidence>
<dbReference type="PANTHER" id="PTHR43652:SF2">
    <property type="entry name" value="BASIC AMINO ACID ANTIPORTER YFCC-RELATED"/>
    <property type="match status" value="1"/>
</dbReference>
<accession>A0AAW9SFU5</accession>
<dbReference type="EMBL" id="JBDKWZ010000010">
    <property type="protein sequence ID" value="MEN7549716.1"/>
    <property type="molecule type" value="Genomic_DNA"/>
</dbReference>
<feature type="transmembrane region" description="Helical" evidence="7">
    <location>
        <begin position="58"/>
        <end position="76"/>
    </location>
</feature>
<evidence type="ECO:0000256" key="3">
    <source>
        <dbReference type="ARBA" id="ARBA00022692"/>
    </source>
</evidence>
<protein>
    <submittedName>
        <fullName evidence="9">SLC13 family permease</fullName>
    </submittedName>
</protein>
<feature type="domain" description="RCK C-terminal" evidence="8">
    <location>
        <begin position="297"/>
        <end position="381"/>
    </location>
</feature>
<dbReference type="Pfam" id="PF03600">
    <property type="entry name" value="CitMHS"/>
    <property type="match status" value="2"/>
</dbReference>
<dbReference type="InterPro" id="IPR006037">
    <property type="entry name" value="RCK_C"/>
</dbReference>
<dbReference type="PANTHER" id="PTHR43652">
    <property type="entry name" value="BASIC AMINO ACID ANTIPORTER YFCC-RELATED"/>
    <property type="match status" value="1"/>
</dbReference>
<sequence>MNPEFHKYTVLLVIVFIFFSLFKEIVRPAISFLIGALVLLVLGVISPEDFLTGFANKSIATIILLILISSAFRKNFDVKRYFDQTFKNAKSPRKFLALLMASVASLSSIINNTPVVAMMTPYVYDWGKKHNVAPSKLLIPLSYATILGGMITVIGTSTNLVVNGFISENGQQILTYTDFLYLGLIVTFSGLVFLVVAGYRMLPNNQDTLDAFQEHPKEYIVETILQKSSPLVGKTVAEAKLRNLKGVYLVDILRNGETISPVSPDEKLLGRDVLIFAGDTYKIVDLFKKDNGIVLPKHGRILDQKQLNVVETVIPYNSYLSGKLVKESDFRQRYQAAIIAIHRNGERVKGKIGDMHLATGDLLLLTTSDEFFKINERTHDFFIVSRKDQTIEPESSAKIWGLRVGLLLPLLLCLFGVIEFFVALMLILLVLFVLRYINIKEIKYELDLNLIVILVCALTLGNALINSGAAELISHLMMEFLKPYGGIGILIGLFLLTVLLTSFVTNVAAVSIAFPIAYSLCAELGLHPTPYYVGIAFAASAAFMTPISYQTNLMVFGPGGYTFKDYFRIGLPLTILYSIVCISFIVLRYNISFE</sequence>
<feature type="domain" description="RCK C-terminal" evidence="8">
    <location>
        <begin position="207"/>
        <end position="292"/>
    </location>
</feature>
<dbReference type="GO" id="GO:0008324">
    <property type="term" value="F:monoatomic cation transmembrane transporter activity"/>
    <property type="evidence" value="ECO:0007669"/>
    <property type="project" value="InterPro"/>
</dbReference>
<keyword evidence="10" id="KW-1185">Reference proteome</keyword>
<evidence type="ECO:0000313" key="10">
    <source>
        <dbReference type="Proteomes" id="UP001403385"/>
    </source>
</evidence>
<comment type="caution">
    <text evidence="9">The sequence shown here is derived from an EMBL/GenBank/DDBJ whole genome shotgun (WGS) entry which is preliminary data.</text>
</comment>
<evidence type="ECO:0000256" key="5">
    <source>
        <dbReference type="ARBA" id="ARBA00022989"/>
    </source>
</evidence>
<organism evidence="9 10">
    <name type="scientific">Rapidithrix thailandica</name>
    <dbReference type="NCBI Taxonomy" id="413964"/>
    <lineage>
        <taxon>Bacteria</taxon>
        <taxon>Pseudomonadati</taxon>
        <taxon>Bacteroidota</taxon>
        <taxon>Cytophagia</taxon>
        <taxon>Cytophagales</taxon>
        <taxon>Flammeovirgaceae</taxon>
        <taxon>Rapidithrix</taxon>
    </lineage>
</organism>
<dbReference type="GO" id="GO:0006813">
    <property type="term" value="P:potassium ion transport"/>
    <property type="evidence" value="ECO:0007669"/>
    <property type="project" value="InterPro"/>
</dbReference>
<feature type="transmembrane region" description="Helical" evidence="7">
    <location>
        <begin position="569"/>
        <end position="591"/>
    </location>
</feature>
<dbReference type="AlphaFoldDB" id="A0AAW9SFU5"/>
<feature type="transmembrane region" description="Helical" evidence="7">
    <location>
        <begin position="29"/>
        <end position="46"/>
    </location>
</feature>